<sequence length="558" mass="64145">MLILGNASTRLLFRCNRFHYSTLLKTKKKSLLSSKPVKDKHPTSPVRTRFAPSPTGFMHLGSLRTALYNYLLAKSTGGQFLLRLEDTDQKRLVEGAEEDIYETLKWCGIEYDEGPNVNSEAYGPFRQSERTKIYAKHIKVLLENGDAYKCFCTKERLDEMKESAQKLNPPSSASYDRHCLHLNEEEIKQKELLNSPYTIRLKSPEKYPEFEDLLHGKLSIQIQYNPHKKTYDDPILIKSDGLPTYHFANVVDDHLMKITHVIRGEEWLPSTPKHISMYNALGWQAPKYIHIPLLTSINDKKLSKRKGDSSILSMKKNGVLPEALLNFSVLFGWSPPRKLSEQNHECFTKEEFIKYFNLNYLTKGNAKVDDKKLWYFNKHYLKKRLEDNVTFQEIEKEILSSAQQEFTADIATPEKINHILKQCGSSLTSVNEFNKKFYYFFKTPEYTEDEANIAAFLTNQDKRTTLEVLTAVKDDQITTENLNEKVSNLAEKLNLPIKKVFQSLRFALAGSHPGAKLPILIGIIGPKQTMERIDNAIVFLKQVQDDTPIGKKHGAQCL</sequence>
<dbReference type="STRING" id="1071381.G8BZT7"/>
<comment type="subcellular location">
    <subcellularLocation>
        <location evidence="1">Mitochondrion</location>
    </subcellularLocation>
</comment>
<proteinExistence type="inferred from homology"/>
<dbReference type="InterPro" id="IPR049940">
    <property type="entry name" value="GluQ/Sye"/>
</dbReference>
<keyword evidence="6 11" id="KW-0067">ATP-binding</keyword>
<evidence type="ECO:0000256" key="3">
    <source>
        <dbReference type="ARBA" id="ARBA00012835"/>
    </source>
</evidence>
<dbReference type="InterPro" id="IPR004527">
    <property type="entry name" value="Glu-tRNA-ligase_bac/mito"/>
</dbReference>
<dbReference type="GO" id="GO:0004818">
    <property type="term" value="F:glutamate-tRNA ligase activity"/>
    <property type="evidence" value="ECO:0007669"/>
    <property type="project" value="UniProtKB-EC"/>
</dbReference>
<dbReference type="GO" id="GO:0005524">
    <property type="term" value="F:ATP binding"/>
    <property type="evidence" value="ECO:0007669"/>
    <property type="project" value="UniProtKB-KW"/>
</dbReference>
<dbReference type="InterPro" id="IPR033910">
    <property type="entry name" value="GluRS_core"/>
</dbReference>
<dbReference type="GO" id="GO:0032543">
    <property type="term" value="P:mitochondrial translation"/>
    <property type="evidence" value="ECO:0007669"/>
    <property type="project" value="EnsemblFungi"/>
</dbReference>
<evidence type="ECO:0000256" key="1">
    <source>
        <dbReference type="ARBA" id="ARBA00004173"/>
    </source>
</evidence>
<feature type="domain" description="Glutamyl/glutaminyl-tRNA synthetase class Ib catalytic" evidence="12">
    <location>
        <begin position="46"/>
        <end position="374"/>
    </location>
</feature>
<dbReference type="GO" id="GO:0000049">
    <property type="term" value="F:tRNA binding"/>
    <property type="evidence" value="ECO:0007669"/>
    <property type="project" value="InterPro"/>
</dbReference>
<evidence type="ECO:0000256" key="8">
    <source>
        <dbReference type="ARBA" id="ARBA00023146"/>
    </source>
</evidence>
<dbReference type="HOGENOM" id="CLU_015768_6_3_1"/>
<dbReference type="Gene3D" id="3.40.50.620">
    <property type="entry name" value="HUPs"/>
    <property type="match status" value="1"/>
</dbReference>
<dbReference type="EMBL" id="HE612867">
    <property type="protein sequence ID" value="CCE65415.1"/>
    <property type="molecule type" value="Genomic_DNA"/>
</dbReference>
<dbReference type="OrthoDB" id="428822at2759"/>
<gene>
    <name evidence="14" type="primary">TPHA0L00590</name>
    <name evidence="14" type="ordered locus">TPHA_0L00590</name>
</gene>
<evidence type="ECO:0000256" key="11">
    <source>
        <dbReference type="RuleBase" id="RU363037"/>
    </source>
</evidence>
<evidence type="ECO:0000256" key="5">
    <source>
        <dbReference type="ARBA" id="ARBA00022741"/>
    </source>
</evidence>
<dbReference type="KEGG" id="tpf:TPHA_0L00590"/>
<dbReference type="InterPro" id="IPR000924">
    <property type="entry name" value="Glu/Gln-tRNA-synth"/>
</dbReference>
<dbReference type="SUPFAM" id="SSF48163">
    <property type="entry name" value="An anticodon-binding domain of class I aminoacyl-tRNA synthetases"/>
    <property type="match status" value="1"/>
</dbReference>
<dbReference type="OMA" id="QAPRYDN"/>
<reference evidence="14 15" key="1">
    <citation type="journal article" date="2011" name="Proc. Natl. Acad. Sci. U.S.A.">
        <title>Evolutionary erosion of yeast sex chromosomes by mating-type switching accidents.</title>
        <authorList>
            <person name="Gordon J.L."/>
            <person name="Armisen D."/>
            <person name="Proux-Wera E."/>
            <person name="Oheigeartaigh S.S."/>
            <person name="Byrne K.P."/>
            <person name="Wolfe K.H."/>
        </authorList>
    </citation>
    <scope>NUCLEOTIDE SEQUENCE [LARGE SCALE GENOMIC DNA]</scope>
    <source>
        <strain evidence="15">ATCC 24235 / CBS 4417 / NBRC 1672 / NRRL Y-8282 / UCD 70-5</strain>
    </source>
</reference>
<evidence type="ECO:0000313" key="14">
    <source>
        <dbReference type="EMBL" id="CCE65415.1"/>
    </source>
</evidence>
<dbReference type="AlphaFoldDB" id="G8BZT7"/>
<feature type="domain" description="Aminoacyl-tRNA synthetase class I anticodon-binding" evidence="13">
    <location>
        <begin position="406"/>
        <end position="537"/>
    </location>
</feature>
<dbReference type="GeneID" id="11531642"/>
<evidence type="ECO:0000256" key="9">
    <source>
        <dbReference type="ARBA" id="ARBA00030865"/>
    </source>
</evidence>
<dbReference type="Gene3D" id="1.10.10.350">
    <property type="match status" value="1"/>
</dbReference>
<dbReference type="CDD" id="cd00808">
    <property type="entry name" value="GluRS_core"/>
    <property type="match status" value="1"/>
</dbReference>
<dbReference type="Proteomes" id="UP000005666">
    <property type="component" value="Chromosome 12"/>
</dbReference>
<accession>G8BZT7</accession>
<evidence type="ECO:0000256" key="6">
    <source>
        <dbReference type="ARBA" id="ARBA00022840"/>
    </source>
</evidence>
<dbReference type="eggNOG" id="KOG1149">
    <property type="taxonomic scope" value="Eukaryota"/>
</dbReference>
<dbReference type="PANTHER" id="PTHR43311:SF2">
    <property type="entry name" value="GLUTAMATE--TRNA LIGASE, MITOCHONDRIAL-RELATED"/>
    <property type="match status" value="1"/>
</dbReference>
<evidence type="ECO:0000259" key="13">
    <source>
        <dbReference type="Pfam" id="PF19269"/>
    </source>
</evidence>
<dbReference type="InterPro" id="IPR045462">
    <property type="entry name" value="aa-tRNA-synth_I_cd-bd"/>
</dbReference>
<keyword evidence="8 11" id="KW-0030">Aminoacyl-tRNA synthetase</keyword>
<evidence type="ECO:0000256" key="2">
    <source>
        <dbReference type="ARBA" id="ARBA00007894"/>
    </source>
</evidence>
<dbReference type="GO" id="GO:0008270">
    <property type="term" value="F:zinc ion binding"/>
    <property type="evidence" value="ECO:0007669"/>
    <property type="project" value="InterPro"/>
</dbReference>
<organism evidence="14 15">
    <name type="scientific">Tetrapisispora phaffii (strain ATCC 24235 / CBS 4417 / NBRC 1672 / NRRL Y-8282 / UCD 70-5)</name>
    <name type="common">Yeast</name>
    <name type="synonym">Fabospora phaffii</name>
    <dbReference type="NCBI Taxonomy" id="1071381"/>
    <lineage>
        <taxon>Eukaryota</taxon>
        <taxon>Fungi</taxon>
        <taxon>Dikarya</taxon>
        <taxon>Ascomycota</taxon>
        <taxon>Saccharomycotina</taxon>
        <taxon>Saccharomycetes</taxon>
        <taxon>Saccharomycetales</taxon>
        <taxon>Saccharomycetaceae</taxon>
        <taxon>Tetrapisispora</taxon>
    </lineage>
</organism>
<dbReference type="Pfam" id="PF00749">
    <property type="entry name" value="tRNA-synt_1c"/>
    <property type="match status" value="1"/>
</dbReference>
<dbReference type="FunFam" id="3.40.50.620:FF:000045">
    <property type="entry name" value="Glutamate--tRNA ligase, mitochondrial"/>
    <property type="match status" value="1"/>
</dbReference>
<name>G8BZT7_TETPH</name>
<dbReference type="InterPro" id="IPR020058">
    <property type="entry name" value="Glu/Gln-tRNA-synth_Ib_cat-dom"/>
</dbReference>
<protein>
    <recommendedName>
        <fullName evidence="10">Glutamate--tRNA ligase, mitochondrial</fullName>
        <ecNumber evidence="3">6.1.1.17</ecNumber>
    </recommendedName>
    <alternativeName>
        <fullName evidence="9">Glutamyl-tRNA synthetase</fullName>
    </alternativeName>
</protein>
<keyword evidence="15" id="KW-1185">Reference proteome</keyword>
<dbReference type="GO" id="GO:0005739">
    <property type="term" value="C:mitochondrion"/>
    <property type="evidence" value="ECO:0007669"/>
    <property type="project" value="UniProtKB-SubCell"/>
</dbReference>
<dbReference type="HAMAP" id="MF_00022">
    <property type="entry name" value="Glu_tRNA_synth_type1"/>
    <property type="match status" value="1"/>
</dbReference>
<evidence type="ECO:0000256" key="10">
    <source>
        <dbReference type="ARBA" id="ARBA00072917"/>
    </source>
</evidence>
<evidence type="ECO:0000256" key="7">
    <source>
        <dbReference type="ARBA" id="ARBA00022917"/>
    </source>
</evidence>
<dbReference type="InterPro" id="IPR020751">
    <property type="entry name" value="aa-tRNA-synth_I_codon-bd_sub2"/>
</dbReference>
<dbReference type="GO" id="GO:0006424">
    <property type="term" value="P:glutamyl-tRNA aminoacylation"/>
    <property type="evidence" value="ECO:0007669"/>
    <property type="project" value="InterPro"/>
</dbReference>
<dbReference type="InterPro" id="IPR014729">
    <property type="entry name" value="Rossmann-like_a/b/a_fold"/>
</dbReference>
<dbReference type="PANTHER" id="PTHR43311">
    <property type="entry name" value="GLUTAMATE--TRNA LIGASE"/>
    <property type="match status" value="1"/>
</dbReference>
<evidence type="ECO:0000313" key="15">
    <source>
        <dbReference type="Proteomes" id="UP000005666"/>
    </source>
</evidence>
<dbReference type="PRINTS" id="PR00987">
    <property type="entry name" value="TRNASYNTHGLU"/>
</dbReference>
<evidence type="ECO:0000259" key="12">
    <source>
        <dbReference type="Pfam" id="PF00749"/>
    </source>
</evidence>
<dbReference type="NCBIfam" id="TIGR00464">
    <property type="entry name" value="gltX_bact"/>
    <property type="match status" value="1"/>
</dbReference>
<comment type="similarity">
    <text evidence="2">Belongs to the class-I aminoacyl-tRNA synthetase family. Glutamate--tRNA ligase type 1 subfamily.</text>
</comment>
<keyword evidence="7 11" id="KW-0648">Protein biosynthesis</keyword>
<keyword evidence="5 11" id="KW-0547">Nucleotide-binding</keyword>
<dbReference type="Pfam" id="PF19269">
    <property type="entry name" value="Anticodon_2"/>
    <property type="match status" value="1"/>
</dbReference>
<dbReference type="RefSeq" id="XP_003687849.1">
    <property type="nucleotide sequence ID" value="XM_003687801.1"/>
</dbReference>
<dbReference type="EC" id="6.1.1.17" evidence="3"/>
<evidence type="ECO:0000256" key="4">
    <source>
        <dbReference type="ARBA" id="ARBA00022598"/>
    </source>
</evidence>
<keyword evidence="4 11" id="KW-0436">Ligase</keyword>
<dbReference type="SUPFAM" id="SSF52374">
    <property type="entry name" value="Nucleotidylyl transferase"/>
    <property type="match status" value="1"/>
</dbReference>
<dbReference type="InterPro" id="IPR008925">
    <property type="entry name" value="aa_tRNA-synth_I_cd-bd_sf"/>
</dbReference>